<dbReference type="OrthoDB" id="2375431at2"/>
<dbReference type="RefSeq" id="WP_153494721.1">
    <property type="nucleotide sequence ID" value="NZ_CAXYUY010000015.1"/>
</dbReference>
<evidence type="ECO:0000313" key="5">
    <source>
        <dbReference type="Proteomes" id="UP000439550"/>
    </source>
</evidence>
<reference evidence="4 5" key="1">
    <citation type="submission" date="2019-10" db="EMBL/GenBank/DDBJ databases">
        <authorList>
            <person name="Dong K."/>
        </authorList>
    </citation>
    <scope>NUCLEOTIDE SEQUENCE [LARGE SCALE GENOMIC DNA]</scope>
    <source>
        <strain evidence="4 5">DSM 28960</strain>
    </source>
</reference>
<accession>A0A7X2D0W9</accession>
<keyword evidence="5" id="KW-1185">Reference proteome</keyword>
<proteinExistence type="predicted"/>
<organism evidence="4 5">
    <name type="scientific">Lactococcus hircilactis</name>
    <dbReference type="NCBI Taxonomy" id="1494462"/>
    <lineage>
        <taxon>Bacteria</taxon>
        <taxon>Bacillati</taxon>
        <taxon>Bacillota</taxon>
        <taxon>Bacilli</taxon>
        <taxon>Lactobacillales</taxon>
        <taxon>Streptococcaceae</taxon>
        <taxon>Lactococcus</taxon>
    </lineage>
</organism>
<dbReference type="SMART" id="SM00116">
    <property type="entry name" value="CBS"/>
    <property type="match status" value="2"/>
</dbReference>
<comment type="caution">
    <text evidence="4">The sequence shown here is derived from an EMBL/GenBank/DDBJ whole genome shotgun (WGS) entry which is preliminary data.</text>
</comment>
<dbReference type="PROSITE" id="PS51371">
    <property type="entry name" value="CBS"/>
    <property type="match status" value="1"/>
</dbReference>
<dbReference type="InterPro" id="IPR051257">
    <property type="entry name" value="Diverse_CBS-Domain"/>
</dbReference>
<dbReference type="Gene3D" id="3.10.580.10">
    <property type="entry name" value="CBS-domain"/>
    <property type="match status" value="1"/>
</dbReference>
<name>A0A7X2D0W9_9LACT</name>
<evidence type="ECO:0000256" key="2">
    <source>
        <dbReference type="PROSITE-ProRule" id="PRU00703"/>
    </source>
</evidence>
<evidence type="ECO:0000259" key="3">
    <source>
        <dbReference type="PROSITE" id="PS51371"/>
    </source>
</evidence>
<dbReference type="NCBIfam" id="NF041630">
    <property type="entry name" value="CBS_CbpB"/>
    <property type="match status" value="1"/>
</dbReference>
<dbReference type="AlphaFoldDB" id="A0A7X2D0W9"/>
<keyword evidence="1 2" id="KW-0129">CBS domain</keyword>
<dbReference type="Pfam" id="PF00571">
    <property type="entry name" value="CBS"/>
    <property type="match status" value="2"/>
</dbReference>
<gene>
    <name evidence="4" type="ORF">GHI93_00855</name>
</gene>
<dbReference type="InterPro" id="IPR048125">
    <property type="entry name" value="CBS_CbpB"/>
</dbReference>
<protein>
    <submittedName>
        <fullName evidence="4">CBS domain-containing protein</fullName>
    </submittedName>
</protein>
<evidence type="ECO:0000256" key="1">
    <source>
        <dbReference type="ARBA" id="ARBA00023122"/>
    </source>
</evidence>
<dbReference type="Proteomes" id="UP000439550">
    <property type="component" value="Unassembled WGS sequence"/>
</dbReference>
<evidence type="ECO:0000313" key="4">
    <source>
        <dbReference type="EMBL" id="MQW38500.1"/>
    </source>
</evidence>
<dbReference type="PANTHER" id="PTHR43080:SF2">
    <property type="entry name" value="CBS DOMAIN-CONTAINING PROTEIN"/>
    <property type="match status" value="1"/>
</dbReference>
<sequence length="153" mass="17234">MIDPKIKAFLLSQSDSFVKKAKDVAIVSSDHNLAHAKLLLSQYQYSRVPVLDQNKAFVGVIGLNEIVNYELAHELSPQTLQEVPVQAVVNTKIPTVQQNFTLEELLYLLISEPFIPVLQGNTFVGIIVRQEILSAFNALAHDFTKKYEIIERN</sequence>
<feature type="domain" description="CBS" evidence="3">
    <location>
        <begin position="18"/>
        <end position="78"/>
    </location>
</feature>
<dbReference type="InterPro" id="IPR046342">
    <property type="entry name" value="CBS_dom_sf"/>
</dbReference>
<dbReference type="SUPFAM" id="SSF54631">
    <property type="entry name" value="CBS-domain pair"/>
    <property type="match status" value="1"/>
</dbReference>
<dbReference type="EMBL" id="WITJ01000001">
    <property type="protein sequence ID" value="MQW38500.1"/>
    <property type="molecule type" value="Genomic_DNA"/>
</dbReference>
<dbReference type="InterPro" id="IPR000644">
    <property type="entry name" value="CBS_dom"/>
</dbReference>
<dbReference type="PANTHER" id="PTHR43080">
    <property type="entry name" value="CBS DOMAIN-CONTAINING PROTEIN CBSX3, MITOCHONDRIAL"/>
    <property type="match status" value="1"/>
</dbReference>